<reference evidence="2" key="1">
    <citation type="submission" date="2014-09" db="EMBL/GenBank/DDBJ databases">
        <title>Genome sequence of the luminous mushroom Mycena chlorophos for searching fungal bioluminescence genes.</title>
        <authorList>
            <person name="Tanaka Y."/>
            <person name="Kasuga D."/>
            <person name="Oba Y."/>
            <person name="Hase S."/>
            <person name="Sato K."/>
            <person name="Oba Y."/>
            <person name="Sakakibara Y."/>
        </authorList>
    </citation>
    <scope>NUCLEOTIDE SEQUENCE</scope>
</reference>
<name>A0ABQ0L551_MYCCL</name>
<dbReference type="Gene3D" id="3.90.226.10">
    <property type="entry name" value="2-enoyl-CoA Hydratase, Chain A, domain 1"/>
    <property type="match status" value="1"/>
</dbReference>
<keyword evidence="3" id="KW-1185">Reference proteome</keyword>
<gene>
    <name evidence="2" type="ORF">MCHLO_03120</name>
</gene>
<protein>
    <submittedName>
        <fullName evidence="2">Uncharacterized protein</fullName>
    </submittedName>
</protein>
<accession>A0ABQ0L551</accession>
<evidence type="ECO:0000256" key="1">
    <source>
        <dbReference type="SAM" id="SignalP"/>
    </source>
</evidence>
<keyword evidence="1" id="KW-0732">Signal</keyword>
<proteinExistence type="predicted"/>
<evidence type="ECO:0000313" key="3">
    <source>
        <dbReference type="Proteomes" id="UP000815677"/>
    </source>
</evidence>
<dbReference type="SUPFAM" id="SSF52096">
    <property type="entry name" value="ClpP/crotonase"/>
    <property type="match status" value="1"/>
</dbReference>
<dbReference type="InterPro" id="IPR029045">
    <property type="entry name" value="ClpP/crotonase-like_dom_sf"/>
</dbReference>
<organism evidence="2 3">
    <name type="scientific">Mycena chlorophos</name>
    <name type="common">Agaric fungus</name>
    <name type="synonym">Agaricus chlorophos</name>
    <dbReference type="NCBI Taxonomy" id="658473"/>
    <lineage>
        <taxon>Eukaryota</taxon>
        <taxon>Fungi</taxon>
        <taxon>Dikarya</taxon>
        <taxon>Basidiomycota</taxon>
        <taxon>Agaricomycotina</taxon>
        <taxon>Agaricomycetes</taxon>
        <taxon>Agaricomycetidae</taxon>
        <taxon>Agaricales</taxon>
        <taxon>Marasmiineae</taxon>
        <taxon>Mycenaceae</taxon>
        <taxon>Mycena</taxon>
    </lineage>
</organism>
<feature type="signal peptide" evidence="1">
    <location>
        <begin position="1"/>
        <end position="34"/>
    </location>
</feature>
<sequence>MAHKSSTILPLLNLPRRTALIACMWFAWSAVSLAQASAPSTPQDRMQRSMTFEIDSDQARIQFTGVPSVYATGVIDSQTPALFESLQRSGLIENGAHIYLNSLGGDLSAGMELGRLFRAAGIATSVGVKPELDDTGKPMNQSPAFCVSSCAYAYFGGEYRYSPVAPNMFGIHQFYYEKNSVADVGEVEQASGVVVNYLRDMGINPGVFAAAATKGRSEALWLTGDEMLKYGLANDGRKPVSEEVKLVMGHPYLVIDQMTYDGEHKLTLMCDDGNVETDAYYIVGASKAAQIVQSAVRSYFEINGIPAYIAGSDGAKVLNNAVIIARTMGIGPLLQITESPFFGAWISDGAHPGYREGFSILLGTVRDQLRNYAKNCMQAVIYQKK</sequence>
<dbReference type="EMBL" id="DF841500">
    <property type="protein sequence ID" value="GAT45549.1"/>
    <property type="molecule type" value="Genomic_DNA"/>
</dbReference>
<feature type="chain" id="PRO_5045316871" evidence="1">
    <location>
        <begin position="35"/>
        <end position="385"/>
    </location>
</feature>
<evidence type="ECO:0000313" key="2">
    <source>
        <dbReference type="EMBL" id="GAT45549.1"/>
    </source>
</evidence>
<dbReference type="Proteomes" id="UP000815677">
    <property type="component" value="Unassembled WGS sequence"/>
</dbReference>